<proteinExistence type="predicted"/>
<dbReference type="CTD" id="20198284"/>
<dbReference type="EMBL" id="KB095811">
    <property type="protein sequence ID" value="ESO12784.1"/>
    <property type="molecule type" value="Genomic_DNA"/>
</dbReference>
<feature type="domain" description="G-protein coupled receptors family 1 profile" evidence="9">
    <location>
        <begin position="356"/>
        <end position="398"/>
    </location>
</feature>
<keyword evidence="7" id="KW-0807">Transducer</keyword>
<dbReference type="GeneID" id="20198284"/>
<dbReference type="GO" id="GO:0007186">
    <property type="term" value="P:G protein-coupled receptor signaling pathway"/>
    <property type="evidence" value="ECO:0000318"/>
    <property type="project" value="GO_Central"/>
</dbReference>
<keyword evidence="2 8" id="KW-0812">Transmembrane</keyword>
<comment type="subcellular location">
    <subcellularLocation>
        <location evidence="1">Membrane</location>
        <topology evidence="1">Multi-pass membrane protein</topology>
    </subcellularLocation>
</comment>
<evidence type="ECO:0000313" key="11">
    <source>
        <dbReference type="EnsemblMetazoa" id="HelroP159369"/>
    </source>
</evidence>
<name>T1ENY4_HELRO</name>
<dbReference type="Pfam" id="PF00001">
    <property type="entry name" value="7tm_1"/>
    <property type="match status" value="1"/>
</dbReference>
<dbReference type="EnsemblMetazoa" id="HelroT159369">
    <property type="protein sequence ID" value="HelroP159369"/>
    <property type="gene ID" value="HelroG159369"/>
</dbReference>
<dbReference type="HOGENOM" id="CLU_693136_0_0_1"/>
<dbReference type="PANTHER" id="PTHR24243">
    <property type="entry name" value="G-PROTEIN COUPLED RECEPTOR"/>
    <property type="match status" value="1"/>
</dbReference>
<dbReference type="InterPro" id="IPR000276">
    <property type="entry name" value="GPCR_Rhodpsn"/>
</dbReference>
<keyword evidence="4" id="KW-0297">G-protein coupled receptor</keyword>
<evidence type="ECO:0000313" key="10">
    <source>
        <dbReference type="EMBL" id="ESO12784.1"/>
    </source>
</evidence>
<gene>
    <name evidence="11" type="primary">20198284</name>
    <name evidence="10" type="ORF">HELRODRAFT_159369</name>
</gene>
<keyword evidence="5 8" id="KW-0472">Membrane</keyword>
<evidence type="ECO:0000256" key="7">
    <source>
        <dbReference type="ARBA" id="ARBA00023224"/>
    </source>
</evidence>
<accession>T1ENY4</accession>
<evidence type="ECO:0000313" key="12">
    <source>
        <dbReference type="Proteomes" id="UP000015101"/>
    </source>
</evidence>
<dbReference type="Gene3D" id="1.20.1070.10">
    <property type="entry name" value="Rhodopsin 7-helix transmembrane proteins"/>
    <property type="match status" value="1"/>
</dbReference>
<keyword evidence="6" id="KW-0675">Receptor</keyword>
<evidence type="ECO:0000256" key="4">
    <source>
        <dbReference type="ARBA" id="ARBA00023040"/>
    </source>
</evidence>
<keyword evidence="12" id="KW-1185">Reference proteome</keyword>
<dbReference type="KEGG" id="hro:HELRODRAFT_159369"/>
<dbReference type="SUPFAM" id="SSF81321">
    <property type="entry name" value="Family A G protein-coupled receptor-like"/>
    <property type="match status" value="1"/>
</dbReference>
<sequence length="398" mass="45374">MSKTCLLCNTKIRMQMQRIYMNMNVACQYNIQQKTCYIKVLTIERWNLFAFEPGYCINNARHLSHYTINLIRIYLPNAKINRHNFIPQYFARSLLRYRSDECFYVGYVGIELELPQYRFIFFTTVVKRNINATKNDVSHIDKTVRASLSTSQLTSSKNHNFSVVTSSITHNFEIEFSHNEIKCKNKVAKSASLFPNPTLVVLTSGESSSLKSSLSHPTSPPLQSSFPVQSLPSHQTFILPFPNMTIHSSNTNLILKNADKSKILENVSLNISSSRMEISVTENKTKSDIFRKHKINKRQLNNSDEVLEEPISTSEYEENDAVYLSDYDDDLNETNHIETIVVSTVYGLTFLAGSVGNSLVIICILNFRKMRSVTNVFLLSLAFADLLLVFACVPIKVS</sequence>
<evidence type="ECO:0000256" key="2">
    <source>
        <dbReference type="ARBA" id="ARBA00022692"/>
    </source>
</evidence>
<dbReference type="STRING" id="6412.T1ENY4"/>
<reference evidence="11" key="3">
    <citation type="submission" date="2015-06" db="UniProtKB">
        <authorList>
            <consortium name="EnsemblMetazoa"/>
        </authorList>
    </citation>
    <scope>IDENTIFICATION</scope>
</reference>
<dbReference type="InParanoid" id="T1ENY4"/>
<dbReference type="InterPro" id="IPR017452">
    <property type="entry name" value="GPCR_Rhodpsn_7TM"/>
</dbReference>
<dbReference type="AlphaFoldDB" id="T1ENY4"/>
<dbReference type="EMBL" id="AMQM01000239">
    <property type="status" value="NOT_ANNOTATED_CDS"/>
    <property type="molecule type" value="Genomic_DNA"/>
</dbReference>
<dbReference type="RefSeq" id="XP_009009504.1">
    <property type="nucleotide sequence ID" value="XM_009011256.1"/>
</dbReference>
<evidence type="ECO:0000256" key="1">
    <source>
        <dbReference type="ARBA" id="ARBA00004141"/>
    </source>
</evidence>
<dbReference type="Proteomes" id="UP000015101">
    <property type="component" value="Unassembled WGS sequence"/>
</dbReference>
<feature type="transmembrane region" description="Helical" evidence="8">
    <location>
        <begin position="345"/>
        <end position="365"/>
    </location>
</feature>
<dbReference type="PANTHER" id="PTHR24243:SF233">
    <property type="entry name" value="THYROTROPIN-RELEASING HORMONE RECEPTOR"/>
    <property type="match status" value="1"/>
</dbReference>
<dbReference type="PRINTS" id="PR00237">
    <property type="entry name" value="GPCRRHODOPSN"/>
</dbReference>
<evidence type="ECO:0000259" key="9">
    <source>
        <dbReference type="PROSITE" id="PS50262"/>
    </source>
</evidence>
<dbReference type="GO" id="GO:0005886">
    <property type="term" value="C:plasma membrane"/>
    <property type="evidence" value="ECO:0000318"/>
    <property type="project" value="GO_Central"/>
</dbReference>
<dbReference type="GO" id="GO:0004930">
    <property type="term" value="F:G protein-coupled receptor activity"/>
    <property type="evidence" value="ECO:0000318"/>
    <property type="project" value="GO_Central"/>
</dbReference>
<organism evidence="11 12">
    <name type="scientific">Helobdella robusta</name>
    <name type="common">Californian leech</name>
    <dbReference type="NCBI Taxonomy" id="6412"/>
    <lineage>
        <taxon>Eukaryota</taxon>
        <taxon>Metazoa</taxon>
        <taxon>Spiralia</taxon>
        <taxon>Lophotrochozoa</taxon>
        <taxon>Annelida</taxon>
        <taxon>Clitellata</taxon>
        <taxon>Hirudinea</taxon>
        <taxon>Rhynchobdellida</taxon>
        <taxon>Glossiphoniidae</taxon>
        <taxon>Helobdella</taxon>
    </lineage>
</organism>
<protein>
    <recommendedName>
        <fullName evidence="9">G-protein coupled receptors family 1 profile domain-containing protein</fullName>
    </recommendedName>
</protein>
<dbReference type="PROSITE" id="PS50262">
    <property type="entry name" value="G_PROTEIN_RECEP_F1_2"/>
    <property type="match status" value="1"/>
</dbReference>
<keyword evidence="3 8" id="KW-1133">Transmembrane helix</keyword>
<reference evidence="10 12" key="2">
    <citation type="journal article" date="2013" name="Nature">
        <title>Insights into bilaterian evolution from three spiralian genomes.</title>
        <authorList>
            <person name="Simakov O."/>
            <person name="Marletaz F."/>
            <person name="Cho S.J."/>
            <person name="Edsinger-Gonzales E."/>
            <person name="Havlak P."/>
            <person name="Hellsten U."/>
            <person name="Kuo D.H."/>
            <person name="Larsson T."/>
            <person name="Lv J."/>
            <person name="Arendt D."/>
            <person name="Savage R."/>
            <person name="Osoegawa K."/>
            <person name="de Jong P."/>
            <person name="Grimwood J."/>
            <person name="Chapman J.A."/>
            <person name="Shapiro H."/>
            <person name="Aerts A."/>
            <person name="Otillar R.P."/>
            <person name="Terry A.Y."/>
            <person name="Boore J.L."/>
            <person name="Grigoriev I.V."/>
            <person name="Lindberg D.R."/>
            <person name="Seaver E.C."/>
            <person name="Weisblat D.A."/>
            <person name="Putnam N.H."/>
            <person name="Rokhsar D.S."/>
        </authorList>
    </citation>
    <scope>NUCLEOTIDE SEQUENCE</scope>
</reference>
<evidence type="ECO:0000256" key="6">
    <source>
        <dbReference type="ARBA" id="ARBA00023170"/>
    </source>
</evidence>
<evidence type="ECO:0000256" key="5">
    <source>
        <dbReference type="ARBA" id="ARBA00023136"/>
    </source>
</evidence>
<feature type="transmembrane region" description="Helical" evidence="8">
    <location>
        <begin position="377"/>
        <end position="397"/>
    </location>
</feature>
<dbReference type="eggNOG" id="KOG3656">
    <property type="taxonomic scope" value="Eukaryota"/>
</dbReference>
<evidence type="ECO:0000256" key="8">
    <source>
        <dbReference type="SAM" id="Phobius"/>
    </source>
</evidence>
<reference evidence="12" key="1">
    <citation type="submission" date="2012-12" db="EMBL/GenBank/DDBJ databases">
        <authorList>
            <person name="Hellsten U."/>
            <person name="Grimwood J."/>
            <person name="Chapman J.A."/>
            <person name="Shapiro H."/>
            <person name="Aerts A."/>
            <person name="Otillar R.P."/>
            <person name="Terry A.Y."/>
            <person name="Boore J.L."/>
            <person name="Simakov O."/>
            <person name="Marletaz F."/>
            <person name="Cho S.-J."/>
            <person name="Edsinger-Gonzales E."/>
            <person name="Havlak P."/>
            <person name="Kuo D.-H."/>
            <person name="Larsson T."/>
            <person name="Lv J."/>
            <person name="Arendt D."/>
            <person name="Savage R."/>
            <person name="Osoegawa K."/>
            <person name="de Jong P."/>
            <person name="Lindberg D.R."/>
            <person name="Seaver E.C."/>
            <person name="Weisblat D.A."/>
            <person name="Putnam N.H."/>
            <person name="Grigoriev I.V."/>
            <person name="Rokhsar D.S."/>
        </authorList>
    </citation>
    <scope>NUCLEOTIDE SEQUENCE</scope>
</reference>
<evidence type="ECO:0000256" key="3">
    <source>
        <dbReference type="ARBA" id="ARBA00022989"/>
    </source>
</evidence>